<organism evidence="2 3">
    <name type="scientific">Mycobacterium paragordonae</name>
    <dbReference type="NCBI Taxonomy" id="1389713"/>
    <lineage>
        <taxon>Bacteria</taxon>
        <taxon>Bacillati</taxon>
        <taxon>Actinomycetota</taxon>
        <taxon>Actinomycetes</taxon>
        <taxon>Mycobacteriales</taxon>
        <taxon>Mycobacteriaceae</taxon>
        <taxon>Mycobacterium</taxon>
    </lineage>
</organism>
<gene>
    <name evidence="2" type="ORF">MPRG_65200</name>
</gene>
<dbReference type="Proteomes" id="UP000465240">
    <property type="component" value="Unassembled WGS sequence"/>
</dbReference>
<evidence type="ECO:0008006" key="4">
    <source>
        <dbReference type="Google" id="ProtNLM"/>
    </source>
</evidence>
<sequence length="953" mass="104427">MHIYTPIRRVKKIIGTTSGGNPLWGGPYEYKRDLPIAALAAAIGVALCAAGFAAARLAGAVVGVVAAAVVLGGALYLIGRFRRSPEGFNVAHWIGSHIDMHFARSSLIDGPNPFHPANAPTGAHRGLSTIDVIDDNIRVTATGQYWAEYRIGNPLEMGLVDDSQHNGVLAEHQALLSKLLRHGAYIAQVKEPIGRNELFDRAFTRTDADAEQLPLYSLIVCDQIDALHAETADKGPGHWPHRINHILAIYVGDNAATAARRRDEIIADLPFSWQLTPASASQMYWTWYAQCTSGVQMVSTRSPALPETLPTITVEDGAHSDSMFGQRRKFFRRRELLPVVKITVDDAAPSYQSVLTVKLPDALDFPGETDFLSVLCHMGEPINWAIRCTPKTREHALEDNRKNQGTIDDNTDEIAPFWQQGGDPYDRENELLAIYNNQLKDPAAAAVTFTLFISIAAASAAEVKRIANAVRDVLSRMGIIPDPPQPGAQEELWSALQPGAPRSPAMEHHAAETTVSEFAELVPFTTASIGHADGPVIGRNLTSGLGELVRFAAEKLILAGRAATLAIVASVGGGKSTLGKMLAIFAHLRGDPWGAFDRSDITDDKHPHGIGEWAKLGEVLDDVQIIDITSPPGSLDPLKVWADEPQTACRYTYNVLIDLLEGLDDTQKLALAEALDPSELHARGLTSLMALARYLLASQSDPAAVMVGRKIRVWRHRPFAAALFDEQLPALTLTARGTVFRTHGLSLPTMDKVLNKHLYDKLTPEERYAPAIYTLGSVFLKSAFRASKLRRGERGPAYIFVDEAWTITRNPIGMEILEVDVRDGRKHFLVVVFMTHHAAQDLAHDAFQLVTTKFIGRAEDKALARSNLAWFDAMPITDERIADLMAAKDGRFYMSMINDDADNDQGSPVRDEKQRRQVAEIQIMRPSDPRILEALNTTPQMGARKARSIGEAA</sequence>
<keyword evidence="1" id="KW-0472">Membrane</keyword>
<evidence type="ECO:0000313" key="3">
    <source>
        <dbReference type="Proteomes" id="UP000465240"/>
    </source>
</evidence>
<proteinExistence type="predicted"/>
<dbReference type="Gene3D" id="3.40.50.300">
    <property type="entry name" value="P-loop containing nucleotide triphosphate hydrolases"/>
    <property type="match status" value="1"/>
</dbReference>
<dbReference type="InterPro" id="IPR027417">
    <property type="entry name" value="P-loop_NTPase"/>
</dbReference>
<keyword evidence="1" id="KW-1133">Transmembrane helix</keyword>
<dbReference type="SUPFAM" id="SSF52540">
    <property type="entry name" value="P-loop containing nucleoside triphosphate hydrolases"/>
    <property type="match status" value="1"/>
</dbReference>
<protein>
    <recommendedName>
        <fullName evidence="4">ATP-binding protein</fullName>
    </recommendedName>
</protein>
<evidence type="ECO:0000256" key="1">
    <source>
        <dbReference type="SAM" id="Phobius"/>
    </source>
</evidence>
<keyword evidence="3" id="KW-1185">Reference proteome</keyword>
<keyword evidence="1" id="KW-0812">Transmembrane</keyword>
<evidence type="ECO:0000313" key="2">
    <source>
        <dbReference type="EMBL" id="GFG83244.1"/>
    </source>
</evidence>
<feature type="transmembrane region" description="Helical" evidence="1">
    <location>
        <begin position="60"/>
        <end position="78"/>
    </location>
</feature>
<feature type="transmembrane region" description="Helical" evidence="1">
    <location>
        <begin position="34"/>
        <end position="54"/>
    </location>
</feature>
<reference evidence="2 3" key="1">
    <citation type="journal article" date="2019" name="Emerg. Microbes Infect.">
        <title>Comprehensive subspecies identification of 175 nontuberculous mycobacteria species based on 7547 genomic profiles.</title>
        <authorList>
            <person name="Matsumoto Y."/>
            <person name="Kinjo T."/>
            <person name="Motooka D."/>
            <person name="Nabeya D."/>
            <person name="Jung N."/>
            <person name="Uechi K."/>
            <person name="Horii T."/>
            <person name="Iida T."/>
            <person name="Fujita J."/>
            <person name="Nakamura S."/>
        </authorList>
    </citation>
    <scope>NUCLEOTIDE SEQUENCE [LARGE SCALE GENOMIC DNA]</scope>
    <source>
        <strain evidence="2 3">JCM 18565</strain>
    </source>
</reference>
<name>A0ABQ1CG56_9MYCO</name>
<dbReference type="Pfam" id="PF12846">
    <property type="entry name" value="AAA_10"/>
    <property type="match status" value="1"/>
</dbReference>
<dbReference type="EMBL" id="BLKX01000003">
    <property type="protein sequence ID" value="GFG83244.1"/>
    <property type="molecule type" value="Genomic_DNA"/>
</dbReference>
<dbReference type="RefSeq" id="WP_120795163.1">
    <property type="nucleotide sequence ID" value="NZ_BLKX01000003.1"/>
</dbReference>
<accession>A0ABQ1CG56</accession>
<comment type="caution">
    <text evidence="2">The sequence shown here is derived from an EMBL/GenBank/DDBJ whole genome shotgun (WGS) entry which is preliminary data.</text>
</comment>